<feature type="transmembrane region" description="Helical" evidence="7">
    <location>
        <begin position="177"/>
        <end position="199"/>
    </location>
</feature>
<feature type="transmembrane region" description="Helical" evidence="7">
    <location>
        <begin position="232"/>
        <end position="249"/>
    </location>
</feature>
<proteinExistence type="predicted"/>
<evidence type="ECO:0000259" key="8">
    <source>
        <dbReference type="Pfam" id="PF06808"/>
    </source>
</evidence>
<protein>
    <submittedName>
        <fullName evidence="9">TRAP transporter large permease</fullName>
    </submittedName>
</protein>
<dbReference type="EMBL" id="JAJEQR010000063">
    <property type="protein sequence ID" value="MCC2232360.1"/>
    <property type="molecule type" value="Genomic_DNA"/>
</dbReference>
<dbReference type="GO" id="GO:0022857">
    <property type="term" value="F:transmembrane transporter activity"/>
    <property type="evidence" value="ECO:0007669"/>
    <property type="project" value="TreeGrafter"/>
</dbReference>
<feature type="transmembrane region" description="Helical" evidence="7">
    <location>
        <begin position="411"/>
        <end position="436"/>
    </location>
</feature>
<dbReference type="PANTHER" id="PTHR33362:SF5">
    <property type="entry name" value="C4-DICARBOXYLATE TRAP TRANSPORTER LARGE PERMEASE PROTEIN DCTM"/>
    <property type="match status" value="1"/>
</dbReference>
<evidence type="ECO:0000256" key="3">
    <source>
        <dbReference type="ARBA" id="ARBA00022519"/>
    </source>
</evidence>
<keyword evidence="2" id="KW-1003">Cell membrane</keyword>
<evidence type="ECO:0000256" key="2">
    <source>
        <dbReference type="ARBA" id="ARBA00022475"/>
    </source>
</evidence>
<evidence type="ECO:0000256" key="1">
    <source>
        <dbReference type="ARBA" id="ARBA00004429"/>
    </source>
</evidence>
<evidence type="ECO:0000256" key="7">
    <source>
        <dbReference type="SAM" id="Phobius"/>
    </source>
</evidence>
<feature type="transmembrane region" description="Helical" evidence="7">
    <location>
        <begin position="286"/>
        <end position="304"/>
    </location>
</feature>
<keyword evidence="6 7" id="KW-0472">Membrane</keyword>
<dbReference type="GO" id="GO:0005886">
    <property type="term" value="C:plasma membrane"/>
    <property type="evidence" value="ECO:0007669"/>
    <property type="project" value="UniProtKB-SubCell"/>
</dbReference>
<feature type="transmembrane region" description="Helical" evidence="7">
    <location>
        <begin position="138"/>
        <end position="157"/>
    </location>
</feature>
<organism evidence="9 10">
    <name type="scientific">Hominifimenecus microfluidus</name>
    <dbReference type="NCBI Taxonomy" id="2885348"/>
    <lineage>
        <taxon>Bacteria</taxon>
        <taxon>Bacillati</taxon>
        <taxon>Bacillota</taxon>
        <taxon>Clostridia</taxon>
        <taxon>Lachnospirales</taxon>
        <taxon>Lachnospiraceae</taxon>
        <taxon>Hominifimenecus</taxon>
    </lineage>
</organism>
<dbReference type="AlphaFoldDB" id="A0AAE3JGB7"/>
<dbReference type="PANTHER" id="PTHR33362">
    <property type="entry name" value="SIALIC ACID TRAP TRANSPORTER PERMEASE PROTEIN SIAT-RELATED"/>
    <property type="match status" value="1"/>
</dbReference>
<keyword evidence="10" id="KW-1185">Reference proteome</keyword>
<feature type="domain" description="TRAP C4-dicarboxylate transport system permease DctM subunit" evidence="8">
    <location>
        <begin position="10"/>
        <end position="430"/>
    </location>
</feature>
<keyword evidence="4 7" id="KW-0812">Transmembrane</keyword>
<name>A0AAE3JGB7_9FIRM</name>
<evidence type="ECO:0000256" key="4">
    <source>
        <dbReference type="ARBA" id="ARBA00022692"/>
    </source>
</evidence>
<dbReference type="InterPro" id="IPR010656">
    <property type="entry name" value="DctM"/>
</dbReference>
<accession>A0AAE3JGB7</accession>
<evidence type="ECO:0000256" key="6">
    <source>
        <dbReference type="ARBA" id="ARBA00023136"/>
    </source>
</evidence>
<sequence>MTALFFVLFFGTMLLLGMPLFASITVTVATMPLFFAGNCGFTLANLGTWMMNGSLSSVGITILLFILAGDVMARGKLTEKLFDTFAYYLGKKRGFMPIISVLTCMFYGAISGSGPATTAAVGAMCFPLLKKMGYDTRFSACLLVAAGCLGMVIPPSAPLTTAAGLTEAFDPSLDVVVLYKMAAPVGILAGLILIVYAYLYCRKHGNGDQAVIDAHNDALRSRPFSAVLKESIWALLCPVIILGGIFAGITDTSQAAAISLIYAIFVSVWIYKSVTLSEVVEIIKGSLSSAAPLCILLAIANIFSGALGAMKVPDQMAETLVNAGFPHMLLVGLLLLVMLVLGTFMDSGAAMRILVPLVYPVLLRLGMEPYSFVVAVIMTQAIGLTTPPYGLCLFVMAPVSGESMTSLSKGIIPLVLTLIAVAYLFGLFPGLLGWALPG</sequence>
<comment type="subcellular location">
    <subcellularLocation>
        <location evidence="1">Cell inner membrane</location>
        <topology evidence="1">Multi-pass membrane protein</topology>
    </subcellularLocation>
</comment>
<keyword evidence="5 7" id="KW-1133">Transmembrane helix</keyword>
<evidence type="ECO:0000313" key="9">
    <source>
        <dbReference type="EMBL" id="MCC2232360.1"/>
    </source>
</evidence>
<dbReference type="Pfam" id="PF06808">
    <property type="entry name" value="DctM"/>
    <property type="match status" value="1"/>
</dbReference>
<feature type="transmembrane region" description="Helical" evidence="7">
    <location>
        <begin position="373"/>
        <end position="399"/>
    </location>
</feature>
<feature type="transmembrane region" description="Helical" evidence="7">
    <location>
        <begin position="324"/>
        <end position="342"/>
    </location>
</feature>
<feature type="transmembrane region" description="Helical" evidence="7">
    <location>
        <begin position="58"/>
        <end position="75"/>
    </location>
</feature>
<feature type="transmembrane region" description="Helical" evidence="7">
    <location>
        <begin position="349"/>
        <end position="367"/>
    </location>
</feature>
<dbReference type="PIRSF" id="PIRSF006066">
    <property type="entry name" value="HI0050"/>
    <property type="match status" value="1"/>
</dbReference>
<dbReference type="InterPro" id="IPR004681">
    <property type="entry name" value="TRAP_DctM"/>
</dbReference>
<keyword evidence="3" id="KW-0997">Cell inner membrane</keyword>
<dbReference type="RefSeq" id="WP_308454768.1">
    <property type="nucleotide sequence ID" value="NZ_JAJEQR010000063.1"/>
</dbReference>
<gene>
    <name evidence="9" type="ORF">LKD81_15400</name>
</gene>
<reference evidence="9" key="1">
    <citation type="submission" date="2021-10" db="EMBL/GenBank/DDBJ databases">
        <title>Anaerobic single-cell dispensing facilitates the cultivation of human gut bacteria.</title>
        <authorList>
            <person name="Afrizal A."/>
        </authorList>
    </citation>
    <scope>NUCLEOTIDE SEQUENCE</scope>
    <source>
        <strain evidence="9">CLA-AA-H215</strain>
    </source>
</reference>
<evidence type="ECO:0000256" key="5">
    <source>
        <dbReference type="ARBA" id="ARBA00022989"/>
    </source>
</evidence>
<feature type="transmembrane region" description="Helical" evidence="7">
    <location>
        <begin position="255"/>
        <end position="274"/>
    </location>
</feature>
<evidence type="ECO:0000313" key="10">
    <source>
        <dbReference type="Proteomes" id="UP001198182"/>
    </source>
</evidence>
<dbReference type="Proteomes" id="UP001198182">
    <property type="component" value="Unassembled WGS sequence"/>
</dbReference>
<comment type="caution">
    <text evidence="9">The sequence shown here is derived from an EMBL/GenBank/DDBJ whole genome shotgun (WGS) entry which is preliminary data.</text>
</comment>